<dbReference type="InterPro" id="IPR003593">
    <property type="entry name" value="AAA+_ATPase"/>
</dbReference>
<dbReference type="InterPro" id="IPR029787">
    <property type="entry name" value="Nucleotide_cyclase"/>
</dbReference>
<dbReference type="InterPro" id="IPR027417">
    <property type="entry name" value="P-loop_NTPase"/>
</dbReference>
<dbReference type="GO" id="GO:0035556">
    <property type="term" value="P:intracellular signal transduction"/>
    <property type="evidence" value="ECO:0007669"/>
    <property type="project" value="InterPro"/>
</dbReference>
<feature type="domain" description="Guanylate cyclase" evidence="3">
    <location>
        <begin position="43"/>
        <end position="166"/>
    </location>
</feature>
<dbReference type="Pfam" id="PF00211">
    <property type="entry name" value="Guanylate_cyc"/>
    <property type="match status" value="1"/>
</dbReference>
<dbReference type="AlphaFoldDB" id="A0A1I6DF91"/>
<dbReference type="GO" id="GO:0005524">
    <property type="term" value="F:ATP binding"/>
    <property type="evidence" value="ECO:0007669"/>
    <property type="project" value="UniProtKB-KW"/>
</dbReference>
<evidence type="ECO:0000313" key="4">
    <source>
        <dbReference type="EMBL" id="SFR04160.1"/>
    </source>
</evidence>
<keyword evidence="1" id="KW-0547">Nucleotide-binding</keyword>
<dbReference type="OrthoDB" id="341967at2"/>
<dbReference type="InterPro" id="IPR026870">
    <property type="entry name" value="Zinc_ribbon_dom"/>
</dbReference>
<reference evidence="4 5" key="1">
    <citation type="submission" date="2016-10" db="EMBL/GenBank/DDBJ databases">
        <authorList>
            <person name="de Groot N.N."/>
        </authorList>
    </citation>
    <scope>NUCLEOTIDE SEQUENCE [LARGE SCALE GENOMIC DNA]</scope>
    <source>
        <strain evidence="5">KMM 9023,NRIC 0796,JCM 17311,KCTC 23692</strain>
    </source>
</reference>
<evidence type="ECO:0000259" key="3">
    <source>
        <dbReference type="PROSITE" id="PS50125"/>
    </source>
</evidence>
<dbReference type="STRING" id="871652.SAMN04515673_103128"/>
<dbReference type="Gene3D" id="3.40.50.300">
    <property type="entry name" value="P-loop containing nucleotide triphosphate hydrolases"/>
    <property type="match status" value="1"/>
</dbReference>
<organism evidence="4 5">
    <name type="scientific">Poseidonocella sedimentorum</name>
    <dbReference type="NCBI Taxonomy" id="871652"/>
    <lineage>
        <taxon>Bacteria</taxon>
        <taxon>Pseudomonadati</taxon>
        <taxon>Pseudomonadota</taxon>
        <taxon>Alphaproteobacteria</taxon>
        <taxon>Rhodobacterales</taxon>
        <taxon>Roseobacteraceae</taxon>
        <taxon>Poseidonocella</taxon>
    </lineage>
</organism>
<dbReference type="GO" id="GO:0009190">
    <property type="term" value="P:cyclic nucleotide biosynthetic process"/>
    <property type="evidence" value="ECO:0007669"/>
    <property type="project" value="InterPro"/>
</dbReference>
<dbReference type="SUPFAM" id="SSF55073">
    <property type="entry name" value="Nucleotide cyclase"/>
    <property type="match status" value="1"/>
</dbReference>
<name>A0A1I6DF91_9RHOB</name>
<dbReference type="SMART" id="SM00382">
    <property type="entry name" value="AAA"/>
    <property type="match status" value="1"/>
</dbReference>
<evidence type="ECO:0000313" key="5">
    <source>
        <dbReference type="Proteomes" id="UP000199302"/>
    </source>
</evidence>
<dbReference type="Pfam" id="PF13240">
    <property type="entry name" value="Zn_Ribbon_1"/>
    <property type="match status" value="1"/>
</dbReference>
<dbReference type="Proteomes" id="UP000199302">
    <property type="component" value="Unassembled WGS sequence"/>
</dbReference>
<sequence length="968" mass="105290">MSALSSPVCHSCSASLPEGARFCASCGTPVERFDQAPEQRVLTVLFVDFVGSTALAQSRDLDSYDDTISGFHELAETLINTYHGMVLQRYGDGVLACFGLTEDGEDAAVAAIACGLSMIETAPRRLDGHRVRVGIDSGQVMCRVGQQGALLPMITGLHVNRAARLQECAGPGQLTLSGETRDFISRLVTLDGATSDFEVLKGIDRPVEVVRVTRFAFRPGTRTGDLLIAREPELDRIAASLARPGGVSVIEGPPGIGKSALVAEAMRRADPRPVLYLAARQNLRRTGLMPFATGLRPVLGLPHNASSERLGQALRTFDIKAGEEDLALLAQVFIDGAPPVPHLTLEQQRLRRGALLADLLGHAVSARGGIIVFDDLHWADSESLGVLEQIARSETHPINILATTRPASQLADLIERMGAEKSTLGPLAPPAALRLLDETTDLSEARKDEILRAAEGNPLFLVALADRARQLSGDGGATPLPQSVEATFQAIISGFGAEREIILTAAVLGREFPMEHLQLLHPERWTLEDELRVLTLNGLLNELEEGFSFSHVLLRDAAYNMLPRARRREIHARLATRLQAEEPGYCAAYPEVLADHLIAARAHDAIPGAAIAAGIKMLRNVNFDAAISYFEEACEDVEDQARRSNTWHPAYISALTLLASARMQRLGFAHPDVLKEYEKLELAIGLARGTDRERCIALYGLFAHRMLSGRVRDCGAIIKDMRALDDGASDEITVLRLVNETAYHFYAGEFEAAEKAGRALKEIYDVERHGLLFLEIGADPLASVRSVDVQLAARSGRVDHALKLIEETVAHLKSIGAISQLPWIHIFGGSALHAAGALDEAERQIAIGHKLAEEQAANFWSFLGQLWQLLLPLDAGETGAIVDEFEALLVAGEQMGVQLNYPIFWTILAKARAIDGHCDAARKWMIRARELLDRHGEGQHAEMIAARNREIDAILRADARYMGAIPNA</sequence>
<protein>
    <submittedName>
        <fullName evidence="4">Adenylate and Guanylate cyclase catalytic domain-containing protein</fullName>
    </submittedName>
</protein>
<dbReference type="PANTHER" id="PTHR16305:SF35">
    <property type="entry name" value="TRANSCRIPTIONAL ACTIVATOR DOMAIN"/>
    <property type="match status" value="1"/>
</dbReference>
<dbReference type="PROSITE" id="PS50125">
    <property type="entry name" value="GUANYLATE_CYCLASE_2"/>
    <property type="match status" value="1"/>
</dbReference>
<dbReference type="InterPro" id="IPR001054">
    <property type="entry name" value="A/G_cyclase"/>
</dbReference>
<keyword evidence="5" id="KW-1185">Reference proteome</keyword>
<accession>A0A1I6DF91</accession>
<gene>
    <name evidence="4" type="ORF">SAMN04515673_103128</name>
</gene>
<dbReference type="SMART" id="SM00044">
    <property type="entry name" value="CYCc"/>
    <property type="match status" value="1"/>
</dbReference>
<dbReference type="Gene3D" id="3.30.70.1230">
    <property type="entry name" value="Nucleotide cyclase"/>
    <property type="match status" value="1"/>
</dbReference>
<dbReference type="CDD" id="cd07302">
    <property type="entry name" value="CHD"/>
    <property type="match status" value="1"/>
</dbReference>
<dbReference type="Pfam" id="PF13191">
    <property type="entry name" value="AAA_16"/>
    <property type="match status" value="1"/>
</dbReference>
<proteinExistence type="predicted"/>
<dbReference type="InterPro" id="IPR041664">
    <property type="entry name" value="AAA_16"/>
</dbReference>
<dbReference type="GO" id="GO:0004016">
    <property type="term" value="F:adenylate cyclase activity"/>
    <property type="evidence" value="ECO:0007669"/>
    <property type="project" value="TreeGrafter"/>
</dbReference>
<dbReference type="EMBL" id="FOYI01000003">
    <property type="protein sequence ID" value="SFR04160.1"/>
    <property type="molecule type" value="Genomic_DNA"/>
</dbReference>
<keyword evidence="2" id="KW-0067">ATP-binding</keyword>
<dbReference type="PANTHER" id="PTHR16305">
    <property type="entry name" value="TESTICULAR SOLUBLE ADENYLYL CYCLASE"/>
    <property type="match status" value="1"/>
</dbReference>
<evidence type="ECO:0000256" key="2">
    <source>
        <dbReference type="ARBA" id="ARBA00022840"/>
    </source>
</evidence>
<dbReference type="SUPFAM" id="SSF52540">
    <property type="entry name" value="P-loop containing nucleoside triphosphate hydrolases"/>
    <property type="match status" value="1"/>
</dbReference>
<evidence type="ECO:0000256" key="1">
    <source>
        <dbReference type="ARBA" id="ARBA00022741"/>
    </source>
</evidence>
<dbReference type="GO" id="GO:0005737">
    <property type="term" value="C:cytoplasm"/>
    <property type="evidence" value="ECO:0007669"/>
    <property type="project" value="TreeGrafter"/>
</dbReference>